<dbReference type="Proteomes" id="UP000321638">
    <property type="component" value="Unassembled WGS sequence"/>
</dbReference>
<dbReference type="Pfam" id="PF02518">
    <property type="entry name" value="HATPase_c"/>
    <property type="match status" value="1"/>
</dbReference>
<gene>
    <name evidence="11" type="ORF">FHP25_39160</name>
</gene>
<dbReference type="FunFam" id="3.30.565.10:FF:000042">
    <property type="entry name" value="Two-component sensor histidine kinase KdpD"/>
    <property type="match status" value="1"/>
</dbReference>
<evidence type="ECO:0000256" key="5">
    <source>
        <dbReference type="ARBA" id="ARBA00022741"/>
    </source>
</evidence>
<evidence type="ECO:0000256" key="6">
    <source>
        <dbReference type="ARBA" id="ARBA00022777"/>
    </source>
</evidence>
<dbReference type="InterPro" id="IPR036097">
    <property type="entry name" value="HisK_dim/P_sf"/>
</dbReference>
<evidence type="ECO:0000256" key="3">
    <source>
        <dbReference type="ARBA" id="ARBA00022553"/>
    </source>
</evidence>
<feature type="transmembrane region" description="Helical" evidence="9">
    <location>
        <begin position="7"/>
        <end position="27"/>
    </location>
</feature>
<reference evidence="11 12" key="1">
    <citation type="submission" date="2019-06" db="EMBL/GenBank/DDBJ databases">
        <title>New taxonomy in bacterial strain CC-CFT640, isolated from vineyard.</title>
        <authorList>
            <person name="Lin S.-Y."/>
            <person name="Tsai C.-F."/>
            <person name="Young C.-C."/>
        </authorList>
    </citation>
    <scope>NUCLEOTIDE SEQUENCE [LARGE SCALE GENOMIC DNA]</scope>
    <source>
        <strain evidence="11 12">CC-CFT640</strain>
    </source>
</reference>
<keyword evidence="6 11" id="KW-0418">Kinase</keyword>
<dbReference type="GO" id="GO:0005524">
    <property type="term" value="F:ATP binding"/>
    <property type="evidence" value="ECO:0007669"/>
    <property type="project" value="UniProtKB-KW"/>
</dbReference>
<dbReference type="PANTHER" id="PTHR43065:SF10">
    <property type="entry name" value="PEROXIDE STRESS-ACTIVATED HISTIDINE KINASE MAK3"/>
    <property type="match status" value="1"/>
</dbReference>
<evidence type="ECO:0000313" key="11">
    <source>
        <dbReference type="EMBL" id="TXL69412.1"/>
    </source>
</evidence>
<dbReference type="GO" id="GO:0042802">
    <property type="term" value="F:identical protein binding"/>
    <property type="evidence" value="ECO:0007669"/>
    <property type="project" value="UniProtKB-ARBA"/>
</dbReference>
<keyword evidence="12" id="KW-1185">Reference proteome</keyword>
<keyword evidence="5" id="KW-0547">Nucleotide-binding</keyword>
<keyword evidence="7" id="KW-0067">ATP-binding</keyword>
<dbReference type="Pfam" id="PF00512">
    <property type="entry name" value="HisKA"/>
    <property type="match status" value="1"/>
</dbReference>
<dbReference type="InterPro" id="IPR004358">
    <property type="entry name" value="Sig_transdc_His_kin-like_C"/>
</dbReference>
<dbReference type="GO" id="GO:0000155">
    <property type="term" value="F:phosphorelay sensor kinase activity"/>
    <property type="evidence" value="ECO:0007669"/>
    <property type="project" value="InterPro"/>
</dbReference>
<proteinExistence type="predicted"/>
<dbReference type="InterPro" id="IPR005467">
    <property type="entry name" value="His_kinase_dom"/>
</dbReference>
<evidence type="ECO:0000256" key="8">
    <source>
        <dbReference type="ARBA" id="ARBA00023012"/>
    </source>
</evidence>
<feature type="domain" description="Histidine kinase" evidence="10">
    <location>
        <begin position="133"/>
        <end position="349"/>
    </location>
</feature>
<keyword evidence="9" id="KW-1133">Transmembrane helix</keyword>
<keyword evidence="3" id="KW-0597">Phosphoprotein</keyword>
<dbReference type="RefSeq" id="WP_147852460.1">
    <property type="nucleotide sequence ID" value="NZ_VDUZ01000084.1"/>
</dbReference>
<dbReference type="PROSITE" id="PS50109">
    <property type="entry name" value="HIS_KIN"/>
    <property type="match status" value="1"/>
</dbReference>
<organism evidence="11 12">
    <name type="scientific">Vineibacter terrae</name>
    <dbReference type="NCBI Taxonomy" id="2586908"/>
    <lineage>
        <taxon>Bacteria</taxon>
        <taxon>Pseudomonadati</taxon>
        <taxon>Pseudomonadota</taxon>
        <taxon>Alphaproteobacteria</taxon>
        <taxon>Hyphomicrobiales</taxon>
        <taxon>Vineibacter</taxon>
    </lineage>
</organism>
<dbReference type="SUPFAM" id="SSF55874">
    <property type="entry name" value="ATPase domain of HSP90 chaperone/DNA topoisomerase II/histidine kinase"/>
    <property type="match status" value="1"/>
</dbReference>
<feature type="transmembrane region" description="Helical" evidence="9">
    <location>
        <begin position="83"/>
        <end position="102"/>
    </location>
</feature>
<dbReference type="AlphaFoldDB" id="A0A5C8P709"/>
<dbReference type="InterPro" id="IPR003594">
    <property type="entry name" value="HATPase_dom"/>
</dbReference>
<name>A0A5C8P709_9HYPH</name>
<dbReference type="PANTHER" id="PTHR43065">
    <property type="entry name" value="SENSOR HISTIDINE KINASE"/>
    <property type="match status" value="1"/>
</dbReference>
<comment type="catalytic activity">
    <reaction evidence="1">
        <text>ATP + protein L-histidine = ADP + protein N-phospho-L-histidine.</text>
        <dbReference type="EC" id="2.7.13.3"/>
    </reaction>
</comment>
<keyword evidence="9" id="KW-0812">Transmembrane</keyword>
<accession>A0A5C8P709</accession>
<evidence type="ECO:0000256" key="7">
    <source>
        <dbReference type="ARBA" id="ARBA00022840"/>
    </source>
</evidence>
<feature type="transmembrane region" description="Helical" evidence="9">
    <location>
        <begin position="33"/>
        <end position="52"/>
    </location>
</feature>
<keyword evidence="8" id="KW-0902">Two-component regulatory system</keyword>
<dbReference type="Gene3D" id="1.10.287.130">
    <property type="match status" value="1"/>
</dbReference>
<dbReference type="InterPro" id="IPR036890">
    <property type="entry name" value="HATPase_C_sf"/>
</dbReference>
<sequence>MPLVLPKAPLAVLPVAVVVLALGIFVVDTVTELEVAVAVFYVAVVLVAIGAFRRRGVILVSVGCMALTVLSYFLTPVGAPRSGLINSLISLAAIGVTTYLALKIASAEVAMHEARAQLAHIARVMTLGELTASIAHEVNQPLAAVVTSGNACLRWLAAEPPNVEKAQQAVGRIIADANRASEVIGRVRRLARPAPLRKEWLNVNETIQEILALAMSEAEGGDITLKTEFADDLPPVLMDRIQVQQVVLNLVVNAIEAMAAGGGQARSLTISTARDGPKAVRVSVADTGVGLEPAALAHVFDAFYTTKKEGMGIGLAISRSIIEDHGGRIWATAQQGGGAVFAFTLPTSRAEVS</sequence>
<comment type="caution">
    <text evidence="11">The sequence shown here is derived from an EMBL/GenBank/DDBJ whole genome shotgun (WGS) entry which is preliminary data.</text>
</comment>
<dbReference type="Gene3D" id="3.30.565.10">
    <property type="entry name" value="Histidine kinase-like ATPase, C-terminal domain"/>
    <property type="match status" value="1"/>
</dbReference>
<evidence type="ECO:0000256" key="9">
    <source>
        <dbReference type="SAM" id="Phobius"/>
    </source>
</evidence>
<dbReference type="InterPro" id="IPR003661">
    <property type="entry name" value="HisK_dim/P_dom"/>
</dbReference>
<dbReference type="EMBL" id="VDUZ01000084">
    <property type="protein sequence ID" value="TXL69412.1"/>
    <property type="molecule type" value="Genomic_DNA"/>
</dbReference>
<evidence type="ECO:0000256" key="1">
    <source>
        <dbReference type="ARBA" id="ARBA00000085"/>
    </source>
</evidence>
<evidence type="ECO:0000259" key="10">
    <source>
        <dbReference type="PROSITE" id="PS50109"/>
    </source>
</evidence>
<feature type="transmembrane region" description="Helical" evidence="9">
    <location>
        <begin position="57"/>
        <end position="77"/>
    </location>
</feature>
<evidence type="ECO:0000256" key="2">
    <source>
        <dbReference type="ARBA" id="ARBA00012438"/>
    </source>
</evidence>
<dbReference type="SUPFAM" id="SSF47384">
    <property type="entry name" value="Homodimeric domain of signal transducing histidine kinase"/>
    <property type="match status" value="1"/>
</dbReference>
<dbReference type="EC" id="2.7.13.3" evidence="2"/>
<dbReference type="SMART" id="SM00388">
    <property type="entry name" value="HisKA"/>
    <property type="match status" value="1"/>
</dbReference>
<dbReference type="SMART" id="SM00387">
    <property type="entry name" value="HATPase_c"/>
    <property type="match status" value="1"/>
</dbReference>
<keyword evidence="4" id="KW-0808">Transferase</keyword>
<evidence type="ECO:0000256" key="4">
    <source>
        <dbReference type="ARBA" id="ARBA00022679"/>
    </source>
</evidence>
<dbReference type="CDD" id="cd00082">
    <property type="entry name" value="HisKA"/>
    <property type="match status" value="1"/>
</dbReference>
<dbReference type="OrthoDB" id="9795133at2"/>
<protein>
    <recommendedName>
        <fullName evidence="2">histidine kinase</fullName>
        <ecNumber evidence="2">2.7.13.3</ecNumber>
    </recommendedName>
</protein>
<evidence type="ECO:0000313" key="12">
    <source>
        <dbReference type="Proteomes" id="UP000321638"/>
    </source>
</evidence>
<dbReference type="PRINTS" id="PR00344">
    <property type="entry name" value="BCTRLSENSOR"/>
</dbReference>
<keyword evidence="9" id="KW-0472">Membrane</keyword>